<protein>
    <submittedName>
        <fullName evidence="3">Right-handed parallel beta-helix repeat-containing protein</fullName>
    </submittedName>
</protein>
<dbReference type="InterPro" id="IPR039448">
    <property type="entry name" value="Beta_helix"/>
</dbReference>
<comment type="caution">
    <text evidence="3">The sequence shown here is derived from an EMBL/GenBank/DDBJ whole genome shotgun (WGS) entry which is preliminary data.</text>
</comment>
<evidence type="ECO:0000313" key="4">
    <source>
        <dbReference type="Proteomes" id="UP001430149"/>
    </source>
</evidence>
<dbReference type="RefSeq" id="WP_204680584.1">
    <property type="nucleotide sequence ID" value="NZ_BSNR01000018.1"/>
</dbReference>
<accession>A0ABS2K1C3</accession>
<dbReference type="SMART" id="SM00710">
    <property type="entry name" value="PbH1"/>
    <property type="match status" value="8"/>
</dbReference>
<name>A0ABS2K1C3_9GAMM</name>
<gene>
    <name evidence="3" type="ORF">ISP19_06635</name>
</gene>
<keyword evidence="1" id="KW-1015">Disulfide bond</keyword>
<feature type="domain" description="Right handed beta helix" evidence="2">
    <location>
        <begin position="226"/>
        <end position="348"/>
    </location>
</feature>
<evidence type="ECO:0000313" key="3">
    <source>
        <dbReference type="EMBL" id="MBM7125055.1"/>
    </source>
</evidence>
<dbReference type="InterPro" id="IPR006626">
    <property type="entry name" value="PbH1"/>
</dbReference>
<evidence type="ECO:0000259" key="2">
    <source>
        <dbReference type="Pfam" id="PF13229"/>
    </source>
</evidence>
<dbReference type="Pfam" id="PF13229">
    <property type="entry name" value="Beta_helix"/>
    <property type="match status" value="1"/>
</dbReference>
<dbReference type="InterPro" id="IPR012334">
    <property type="entry name" value="Pectin_lyas_fold"/>
</dbReference>
<dbReference type="Proteomes" id="UP001430149">
    <property type="component" value="Unassembled WGS sequence"/>
</dbReference>
<dbReference type="SUPFAM" id="SSF51126">
    <property type="entry name" value="Pectin lyase-like"/>
    <property type="match status" value="2"/>
</dbReference>
<dbReference type="EMBL" id="JADIKE010000031">
    <property type="protein sequence ID" value="MBM7125055.1"/>
    <property type="molecule type" value="Genomic_DNA"/>
</dbReference>
<reference evidence="3" key="1">
    <citation type="submission" date="2020-10" db="EMBL/GenBank/DDBJ databases">
        <title>Phylogeny of dyella-like bacteria.</title>
        <authorList>
            <person name="Fu J."/>
        </authorList>
    </citation>
    <scope>NUCLEOTIDE SEQUENCE</scope>
    <source>
        <strain evidence="3">DHOC52</strain>
    </source>
</reference>
<dbReference type="InterPro" id="IPR011050">
    <property type="entry name" value="Pectin_lyase_fold/virulence"/>
</dbReference>
<evidence type="ECO:0000256" key="1">
    <source>
        <dbReference type="ARBA" id="ARBA00023157"/>
    </source>
</evidence>
<organism evidence="3 4">
    <name type="scientific">Dyella flava</name>
    <dbReference type="NCBI Taxonomy" id="1920170"/>
    <lineage>
        <taxon>Bacteria</taxon>
        <taxon>Pseudomonadati</taxon>
        <taxon>Pseudomonadota</taxon>
        <taxon>Gammaproteobacteria</taxon>
        <taxon>Lysobacterales</taxon>
        <taxon>Rhodanobacteraceae</taxon>
        <taxon>Dyella</taxon>
    </lineage>
</organism>
<sequence length="352" mass="36899">MALPASATNWWNPAPTITVGPTTLNVQNFGAIGNGSTDDTAAFNAAINALPSGGGTIVVPNGTYMINGLTGISMKSNTRLSLQGNASINEIANSSERSSILKIYNVNNVEVLGGHFVGERVNHQGTAGEWGYGIDIEGSSTIYVHDLAVSNCFGDGVLVSATGSGSTAVLSSGVTINRVQSSNNRRQGMTVGPVNELYVVNSSFTGSNGVAPQAGIDIEPQTQGNVTNVRIEDSTLSNNVGNGLEMHANVSGVVLTGTTAENNQGFGVFDGQADNVQITSNNITQNYLFGVDIATDTNAVQITDNTITYNYDLWFYDNNESIFTEGWDPRDISIESGATNITVTGNTISPQR</sequence>
<proteinExistence type="predicted"/>
<dbReference type="Gene3D" id="2.160.20.10">
    <property type="entry name" value="Single-stranded right-handed beta-helix, Pectin lyase-like"/>
    <property type="match status" value="1"/>
</dbReference>
<dbReference type="PANTHER" id="PTHR31736:SF19">
    <property type="entry name" value="PECTIN LYASE SUPERFAMILY PROTEIN-RELATED"/>
    <property type="match status" value="1"/>
</dbReference>
<dbReference type="PANTHER" id="PTHR31736">
    <property type="match status" value="1"/>
</dbReference>
<keyword evidence="4" id="KW-1185">Reference proteome</keyword>